<name>A0A4R6INQ1_9SPHI</name>
<reference evidence="2 3" key="1">
    <citation type="submission" date="2019-03" db="EMBL/GenBank/DDBJ databases">
        <title>Genomic Encyclopedia of Archaeal and Bacterial Type Strains, Phase II (KMG-II): from individual species to whole genera.</title>
        <authorList>
            <person name="Goeker M."/>
        </authorList>
    </citation>
    <scope>NUCLEOTIDE SEQUENCE [LARGE SCALE GENOMIC DNA]</scope>
    <source>
        <strain evidence="2 3">DSM 19034</strain>
    </source>
</reference>
<evidence type="ECO:0000313" key="2">
    <source>
        <dbReference type="EMBL" id="TDO23872.1"/>
    </source>
</evidence>
<feature type="transmembrane region" description="Helical" evidence="1">
    <location>
        <begin position="197"/>
        <end position="217"/>
    </location>
</feature>
<sequence length="255" mass="29295">MYVVVCGVSIERHTDKQMTNCKNCNAEVALNYCPNCGVPSRIKRIDGHYVAHEIEHVLHFERGILYTIRELLLKPGENVRHYISENRSRLVKPIIFIIITSLIYSIASHFFHIEQEYVEYKDTSHSTTGLIFKWVQEHYGYGNIIMALFIAFWIKLFFKKYGYNYFEILILLCFAMGMGMLILAFMVTIQGLTKLDLMQVGGAIGILYCTWAIGQFFDKKKVANYFKALVAYILGMGSFAIITIVIGTIIDLIVK</sequence>
<protein>
    <submittedName>
        <fullName evidence="2">Uncharacterized protein DUF3667</fullName>
    </submittedName>
</protein>
<feature type="transmembrane region" description="Helical" evidence="1">
    <location>
        <begin position="139"/>
        <end position="158"/>
    </location>
</feature>
<proteinExistence type="predicted"/>
<keyword evidence="1" id="KW-1133">Transmembrane helix</keyword>
<dbReference type="AlphaFoldDB" id="A0A4R6INQ1"/>
<dbReference type="Pfam" id="PF12412">
    <property type="entry name" value="DUF3667"/>
    <property type="match status" value="1"/>
</dbReference>
<accession>A0A4R6INQ1</accession>
<gene>
    <name evidence="2" type="ORF">CLV32_0158</name>
</gene>
<feature type="transmembrane region" description="Helical" evidence="1">
    <location>
        <begin position="229"/>
        <end position="254"/>
    </location>
</feature>
<feature type="transmembrane region" description="Helical" evidence="1">
    <location>
        <begin position="90"/>
        <end position="111"/>
    </location>
</feature>
<comment type="caution">
    <text evidence="2">The sequence shown here is derived from an EMBL/GenBank/DDBJ whole genome shotgun (WGS) entry which is preliminary data.</text>
</comment>
<dbReference type="EMBL" id="SNWM01000001">
    <property type="protein sequence ID" value="TDO23872.1"/>
    <property type="molecule type" value="Genomic_DNA"/>
</dbReference>
<feature type="transmembrane region" description="Helical" evidence="1">
    <location>
        <begin position="165"/>
        <end position="191"/>
    </location>
</feature>
<keyword evidence="1" id="KW-0472">Membrane</keyword>
<organism evidence="2 3">
    <name type="scientific">Pedobacter duraquae</name>
    <dbReference type="NCBI Taxonomy" id="425511"/>
    <lineage>
        <taxon>Bacteria</taxon>
        <taxon>Pseudomonadati</taxon>
        <taxon>Bacteroidota</taxon>
        <taxon>Sphingobacteriia</taxon>
        <taxon>Sphingobacteriales</taxon>
        <taxon>Sphingobacteriaceae</taxon>
        <taxon>Pedobacter</taxon>
    </lineage>
</organism>
<evidence type="ECO:0000256" key="1">
    <source>
        <dbReference type="SAM" id="Phobius"/>
    </source>
</evidence>
<keyword evidence="3" id="KW-1185">Reference proteome</keyword>
<dbReference type="InterPro" id="IPR022134">
    <property type="entry name" value="DUF3667"/>
</dbReference>
<keyword evidence="1" id="KW-0812">Transmembrane</keyword>
<dbReference type="Proteomes" id="UP000295499">
    <property type="component" value="Unassembled WGS sequence"/>
</dbReference>
<evidence type="ECO:0000313" key="3">
    <source>
        <dbReference type="Proteomes" id="UP000295499"/>
    </source>
</evidence>